<keyword evidence="2" id="KW-1185">Reference proteome</keyword>
<dbReference type="OrthoDB" id="2443717at2759"/>
<evidence type="ECO:0000313" key="2">
    <source>
        <dbReference type="Proteomes" id="UP000265703"/>
    </source>
</evidence>
<protein>
    <submittedName>
        <fullName evidence="1">Uncharacterized protein</fullName>
    </submittedName>
</protein>
<accession>A0A397TSH7</accession>
<gene>
    <name evidence="1" type="ORF">C1645_850564</name>
</gene>
<dbReference type="Proteomes" id="UP000265703">
    <property type="component" value="Unassembled WGS sequence"/>
</dbReference>
<reference evidence="1 2" key="1">
    <citation type="submission" date="2018-06" db="EMBL/GenBank/DDBJ databases">
        <title>Comparative genomics reveals the genomic features of Rhizophagus irregularis, R. cerebriforme, R. diaphanum and Gigaspora rosea, and their symbiotic lifestyle signature.</title>
        <authorList>
            <person name="Morin E."/>
            <person name="San Clemente H."/>
            <person name="Chen E.C.H."/>
            <person name="De La Providencia I."/>
            <person name="Hainaut M."/>
            <person name="Kuo A."/>
            <person name="Kohler A."/>
            <person name="Murat C."/>
            <person name="Tang N."/>
            <person name="Roy S."/>
            <person name="Loubradou J."/>
            <person name="Henrissat B."/>
            <person name="Grigoriev I.V."/>
            <person name="Corradi N."/>
            <person name="Roux C."/>
            <person name="Martin F.M."/>
        </authorList>
    </citation>
    <scope>NUCLEOTIDE SEQUENCE [LARGE SCALE GENOMIC DNA]</scope>
    <source>
        <strain evidence="1 2">DAOM 227022</strain>
    </source>
</reference>
<organism evidence="1 2">
    <name type="scientific">Glomus cerebriforme</name>
    <dbReference type="NCBI Taxonomy" id="658196"/>
    <lineage>
        <taxon>Eukaryota</taxon>
        <taxon>Fungi</taxon>
        <taxon>Fungi incertae sedis</taxon>
        <taxon>Mucoromycota</taxon>
        <taxon>Glomeromycotina</taxon>
        <taxon>Glomeromycetes</taxon>
        <taxon>Glomerales</taxon>
        <taxon>Glomeraceae</taxon>
        <taxon>Glomus</taxon>
    </lineage>
</organism>
<comment type="caution">
    <text evidence="1">The sequence shown here is derived from an EMBL/GenBank/DDBJ whole genome shotgun (WGS) entry which is preliminary data.</text>
</comment>
<sequence length="231" mass="28161">MEMLNKRSNQEIQKKCMRCNIEDENWIHIWKCEANKITLYDIVNNNIEKLINKLKQQGIRINEEIWTKRIVELLLERSTIKENQLIIHECIKGIYNKKLTNIDNNKQIRREIKEFIEDIAMDTKKNIWNEQCNEITRQEKYIENKKLDRNRQLKKYKKQINGILVGDKKDNREEMKDKILQLAKNNVNRKNKNIMKSLITDRYIGQLIENRKKVYKIWTTNYIFDLEYNTK</sequence>
<dbReference type="EMBL" id="QKYT01000021">
    <property type="protein sequence ID" value="RIA98031.1"/>
    <property type="molecule type" value="Genomic_DNA"/>
</dbReference>
<name>A0A397TSH7_9GLOM</name>
<proteinExistence type="predicted"/>
<evidence type="ECO:0000313" key="1">
    <source>
        <dbReference type="EMBL" id="RIA98031.1"/>
    </source>
</evidence>
<dbReference type="AlphaFoldDB" id="A0A397TSH7"/>